<dbReference type="Pfam" id="PF08220">
    <property type="entry name" value="HTH_DeoR"/>
    <property type="match status" value="1"/>
</dbReference>
<dbReference type="InterPro" id="IPR001034">
    <property type="entry name" value="DeoR_HTH"/>
</dbReference>
<dbReference type="InterPro" id="IPR014036">
    <property type="entry name" value="DeoR-like_C"/>
</dbReference>
<feature type="domain" description="HTH deoR-type" evidence="4">
    <location>
        <begin position="3"/>
        <end position="58"/>
    </location>
</feature>
<dbReference type="PRINTS" id="PR00037">
    <property type="entry name" value="HTHLACR"/>
</dbReference>
<dbReference type="PROSITE" id="PS51000">
    <property type="entry name" value="HTH_DEOR_2"/>
    <property type="match status" value="1"/>
</dbReference>
<dbReference type="Gene3D" id="1.10.10.10">
    <property type="entry name" value="Winged helix-like DNA-binding domain superfamily/Winged helix DNA-binding domain"/>
    <property type="match status" value="1"/>
</dbReference>
<evidence type="ECO:0000256" key="1">
    <source>
        <dbReference type="ARBA" id="ARBA00023015"/>
    </source>
</evidence>
<sequence>MLGALRKEKIKSILFNDKVVSVSALAERFQVSEETIRRDLTALEEEGVLVRKHGGAILANKVLGDPATHVLQNVFVENKEKIAAVCKPFIQPRDCLFFDSSTTAYYVCKEMPDVELTVLTNSLSILNLLAPREKINLIAVGGSLLKGRDCFTGRSAISFLSLFHVDKAFLSCRSLSMADGITEARESIAEVKQAVVQRANRVFVIADHSKFGKTSFTQICGFDHIHDIVTDQPLSAQWQRFARERGIRLWNPENPYTEEE</sequence>
<keyword evidence="1" id="KW-0805">Transcription regulation</keyword>
<dbReference type="SMART" id="SM00420">
    <property type="entry name" value="HTH_DEOR"/>
    <property type="match status" value="1"/>
</dbReference>
<dbReference type="SUPFAM" id="SSF100950">
    <property type="entry name" value="NagB/RpiA/CoA transferase-like"/>
    <property type="match status" value="1"/>
</dbReference>
<accession>A0A9D2ERU5</accession>
<evidence type="ECO:0000256" key="3">
    <source>
        <dbReference type="ARBA" id="ARBA00023163"/>
    </source>
</evidence>
<evidence type="ECO:0000256" key="2">
    <source>
        <dbReference type="ARBA" id="ARBA00023125"/>
    </source>
</evidence>
<keyword evidence="3" id="KW-0804">Transcription</keyword>
<dbReference type="GO" id="GO:0003700">
    <property type="term" value="F:DNA-binding transcription factor activity"/>
    <property type="evidence" value="ECO:0007669"/>
    <property type="project" value="InterPro"/>
</dbReference>
<dbReference type="InterPro" id="IPR036388">
    <property type="entry name" value="WH-like_DNA-bd_sf"/>
</dbReference>
<reference evidence="5" key="2">
    <citation type="submission" date="2021-04" db="EMBL/GenBank/DDBJ databases">
        <authorList>
            <person name="Gilroy R."/>
        </authorList>
    </citation>
    <scope>NUCLEOTIDE SEQUENCE</scope>
    <source>
        <strain evidence="5">ChiSxjej1B13-11774</strain>
    </source>
</reference>
<dbReference type="AlphaFoldDB" id="A0A9D2ERU5"/>
<dbReference type="PANTHER" id="PTHR30363:SF44">
    <property type="entry name" value="AGA OPERON TRANSCRIPTIONAL REPRESSOR-RELATED"/>
    <property type="match status" value="1"/>
</dbReference>
<dbReference type="PANTHER" id="PTHR30363">
    <property type="entry name" value="HTH-TYPE TRANSCRIPTIONAL REGULATOR SRLR-RELATED"/>
    <property type="match status" value="1"/>
</dbReference>
<dbReference type="GO" id="GO:0003677">
    <property type="term" value="F:DNA binding"/>
    <property type="evidence" value="ECO:0007669"/>
    <property type="project" value="UniProtKB-KW"/>
</dbReference>
<dbReference type="SMART" id="SM01134">
    <property type="entry name" value="DeoRC"/>
    <property type="match status" value="1"/>
</dbReference>
<dbReference type="InterPro" id="IPR036390">
    <property type="entry name" value="WH_DNA-bd_sf"/>
</dbReference>
<proteinExistence type="predicted"/>
<dbReference type="InterPro" id="IPR037171">
    <property type="entry name" value="NagB/RpiA_transferase-like"/>
</dbReference>
<dbReference type="SUPFAM" id="SSF46785">
    <property type="entry name" value="Winged helix' DNA-binding domain"/>
    <property type="match status" value="1"/>
</dbReference>
<dbReference type="InterPro" id="IPR050313">
    <property type="entry name" value="Carb_Metab_HTH_regulators"/>
</dbReference>
<comment type="caution">
    <text evidence="5">The sequence shown here is derived from an EMBL/GenBank/DDBJ whole genome shotgun (WGS) entry which is preliminary data.</text>
</comment>
<dbReference type="EMBL" id="DXBP01000049">
    <property type="protein sequence ID" value="HIZ42360.1"/>
    <property type="molecule type" value="Genomic_DNA"/>
</dbReference>
<dbReference type="Proteomes" id="UP000824048">
    <property type="component" value="Unassembled WGS sequence"/>
</dbReference>
<name>A0A9D2ERU5_9FIRM</name>
<reference evidence="5" key="1">
    <citation type="journal article" date="2021" name="PeerJ">
        <title>Extensive microbial diversity within the chicken gut microbiome revealed by metagenomics and culture.</title>
        <authorList>
            <person name="Gilroy R."/>
            <person name="Ravi A."/>
            <person name="Getino M."/>
            <person name="Pursley I."/>
            <person name="Horton D.L."/>
            <person name="Alikhan N.F."/>
            <person name="Baker D."/>
            <person name="Gharbi K."/>
            <person name="Hall N."/>
            <person name="Watson M."/>
            <person name="Adriaenssens E.M."/>
            <person name="Foster-Nyarko E."/>
            <person name="Jarju S."/>
            <person name="Secka A."/>
            <person name="Antonio M."/>
            <person name="Oren A."/>
            <person name="Chaudhuri R.R."/>
            <person name="La Ragione R."/>
            <person name="Hildebrand F."/>
            <person name="Pallen M.J."/>
        </authorList>
    </citation>
    <scope>NUCLEOTIDE SEQUENCE</scope>
    <source>
        <strain evidence="5">ChiSxjej1B13-11774</strain>
    </source>
</reference>
<dbReference type="Pfam" id="PF00455">
    <property type="entry name" value="DeoRC"/>
    <property type="match status" value="1"/>
</dbReference>
<evidence type="ECO:0000313" key="5">
    <source>
        <dbReference type="EMBL" id="HIZ42360.1"/>
    </source>
</evidence>
<evidence type="ECO:0000259" key="4">
    <source>
        <dbReference type="PROSITE" id="PS51000"/>
    </source>
</evidence>
<gene>
    <name evidence="5" type="ORF">H9811_07335</name>
</gene>
<keyword evidence="2 5" id="KW-0238">DNA-binding</keyword>
<dbReference type="PROSITE" id="PS00894">
    <property type="entry name" value="HTH_DEOR_1"/>
    <property type="match status" value="1"/>
</dbReference>
<dbReference type="InterPro" id="IPR018356">
    <property type="entry name" value="Tscrpt_reg_HTH_DeoR_CS"/>
</dbReference>
<protein>
    <submittedName>
        <fullName evidence="5">DeoR/GlpR family DNA-binding transcription regulator</fullName>
    </submittedName>
</protein>
<organism evidence="5 6">
    <name type="scientific">Candidatus Gemmiger excrementigallinarum</name>
    <dbReference type="NCBI Taxonomy" id="2838609"/>
    <lineage>
        <taxon>Bacteria</taxon>
        <taxon>Bacillati</taxon>
        <taxon>Bacillota</taxon>
        <taxon>Clostridia</taxon>
        <taxon>Eubacteriales</taxon>
        <taxon>Gemmiger</taxon>
    </lineage>
</organism>
<evidence type="ECO:0000313" key="6">
    <source>
        <dbReference type="Proteomes" id="UP000824048"/>
    </source>
</evidence>